<keyword evidence="3" id="KW-1185">Reference proteome</keyword>
<feature type="compositionally biased region" description="Basic residues" evidence="1">
    <location>
        <begin position="75"/>
        <end position="92"/>
    </location>
</feature>
<evidence type="ECO:0000256" key="1">
    <source>
        <dbReference type="SAM" id="MobiDB-lite"/>
    </source>
</evidence>
<accession>A0AAV4TUU7</accession>
<comment type="caution">
    <text evidence="2">The sequence shown here is derived from an EMBL/GenBank/DDBJ whole genome shotgun (WGS) entry which is preliminary data.</text>
</comment>
<reference evidence="2 3" key="1">
    <citation type="submission" date="2021-06" db="EMBL/GenBank/DDBJ databases">
        <title>Caerostris darwini draft genome.</title>
        <authorList>
            <person name="Kono N."/>
            <person name="Arakawa K."/>
        </authorList>
    </citation>
    <scope>NUCLEOTIDE SEQUENCE [LARGE SCALE GENOMIC DNA]</scope>
</reference>
<organism evidence="2 3">
    <name type="scientific">Caerostris darwini</name>
    <dbReference type="NCBI Taxonomy" id="1538125"/>
    <lineage>
        <taxon>Eukaryota</taxon>
        <taxon>Metazoa</taxon>
        <taxon>Ecdysozoa</taxon>
        <taxon>Arthropoda</taxon>
        <taxon>Chelicerata</taxon>
        <taxon>Arachnida</taxon>
        <taxon>Araneae</taxon>
        <taxon>Araneomorphae</taxon>
        <taxon>Entelegynae</taxon>
        <taxon>Araneoidea</taxon>
        <taxon>Araneidae</taxon>
        <taxon>Caerostris</taxon>
    </lineage>
</organism>
<evidence type="ECO:0000313" key="3">
    <source>
        <dbReference type="Proteomes" id="UP001054837"/>
    </source>
</evidence>
<proteinExistence type="predicted"/>
<dbReference type="AlphaFoldDB" id="A0AAV4TUU7"/>
<feature type="region of interest" description="Disordered" evidence="1">
    <location>
        <begin position="65"/>
        <end position="92"/>
    </location>
</feature>
<sequence length="122" mass="13693">MIIELKTQFEEIKTFEHSSNNEPVYQLLDVQLIKRIINTFRLFSPSPFEQQTIFAGEGGKALPVGSAGRAGVRPRSVHRSPRRQRPFVCRRKPVLSEDGSASGIHSATNRERGSLALRISSF</sequence>
<protein>
    <submittedName>
        <fullName evidence="2">Uncharacterized protein</fullName>
    </submittedName>
</protein>
<name>A0AAV4TUU7_9ARAC</name>
<dbReference type="Proteomes" id="UP001054837">
    <property type="component" value="Unassembled WGS sequence"/>
</dbReference>
<gene>
    <name evidence="2" type="ORF">CDAR_524091</name>
</gene>
<evidence type="ECO:0000313" key="2">
    <source>
        <dbReference type="EMBL" id="GIY49256.1"/>
    </source>
</evidence>
<dbReference type="EMBL" id="BPLQ01010209">
    <property type="protein sequence ID" value="GIY49256.1"/>
    <property type="molecule type" value="Genomic_DNA"/>
</dbReference>